<name>Q9UKZ7_HUMAN</name>
<evidence type="ECO:0000256" key="1">
    <source>
        <dbReference type="SAM" id="Phobius"/>
    </source>
</evidence>
<protein>
    <submittedName>
        <fullName evidence="2">Colon carcinoma related protein</fullName>
    </submittedName>
</protein>
<dbReference type="AlphaFoldDB" id="Q9UKZ7"/>
<dbReference type="EMBL" id="AF099505">
    <property type="protein sequence ID" value="AAF00091.1"/>
    <property type="molecule type" value="mRNA"/>
</dbReference>
<organism evidence="2">
    <name type="scientific">Homo sapiens</name>
    <name type="common">Human</name>
    <dbReference type="NCBI Taxonomy" id="9606"/>
    <lineage>
        <taxon>Eukaryota</taxon>
        <taxon>Metazoa</taxon>
        <taxon>Chordata</taxon>
        <taxon>Craniata</taxon>
        <taxon>Vertebrata</taxon>
        <taxon>Euteleostomi</taxon>
        <taxon>Mammalia</taxon>
        <taxon>Eutheria</taxon>
        <taxon>Euarchontoglires</taxon>
        <taxon>Primates</taxon>
        <taxon>Haplorrhini</taxon>
        <taxon>Catarrhini</taxon>
        <taxon>Hominidae</taxon>
        <taxon>Homo</taxon>
    </lineage>
</organism>
<sequence>MLKVLNYIFKGPFSMYSNIFNGSGDMDLEPLFYLQQLVLDFIIFYHSCNRERTISLGVASHNVCVGICVGVYLHSLNNCMIRKFLSLFQMFHVVIIVLQNPKGYVLLMKMSSLGGGEQVIMCRFFLAEVCFLWEQPSRINLFCFLFWELRPILRCPKSPSILFDLLIHIDLIAKYDHIDVVKLNTFVQIESLHLLSVKQWKTVMEKQTCFDRFICVKKVSILWNAADQIMSCRLCSKQHSSTTVLLSIPSLAVTEMKNISIDLCFALVQETICREPNIATEDLISCQKIQNLFPFKHDTLSFLVDLAKRKNIALNSPIPSVESLRIFSNELCMVLWYFMFPKENGYMKNLSSVIIFLTKILLVMVVLINLIVIMITQCLPISNHHIVYLKYI</sequence>
<dbReference type="IntAct" id="Q9UKZ7">
    <property type="interactions" value="1"/>
</dbReference>
<feature type="transmembrane region" description="Helical" evidence="1">
    <location>
        <begin position="353"/>
        <end position="375"/>
    </location>
</feature>
<accession>Q9UKZ7</accession>
<keyword evidence="1" id="KW-1133">Transmembrane helix</keyword>
<reference evidence="2" key="1">
    <citation type="submission" date="1998-10" db="EMBL/GenBank/DDBJ databases">
        <title>A novel cDNA clone expressed highly in colon carcinomas.</title>
        <authorList>
            <person name="Wang L."/>
            <person name="Wan D.F."/>
            <person name="Lu W."/>
            <person name="Gu J.R."/>
        </authorList>
    </citation>
    <scope>NUCLEOTIDE SEQUENCE</scope>
    <source>
        <tissue evidence="2">Colon carcinoma</tissue>
    </source>
</reference>
<proteinExistence type="evidence at transcript level"/>
<keyword evidence="1" id="KW-0472">Membrane</keyword>
<evidence type="ECO:0000313" key="2">
    <source>
        <dbReference type="EMBL" id="AAF00091.1"/>
    </source>
</evidence>
<keyword evidence="1" id="KW-0812">Transmembrane</keyword>
<reference evidence="2" key="2">
    <citation type="submission" date="1998-10" db="EMBL/GenBank/DDBJ databases">
        <title>Novel colon carcinoma related cDNA fragments generated by means of the technique of mRNA differential display.</title>
        <authorList>
            <person name="Wang L."/>
            <person name="Wan D.F."/>
            <person name="Lu W."/>
            <person name="Gu J.R."/>
        </authorList>
    </citation>
    <scope>NUCLEOTIDE SEQUENCE</scope>
    <source>
        <tissue evidence="2">Colon carcinoma</tissue>
    </source>
</reference>